<keyword evidence="1" id="KW-1133">Transmembrane helix</keyword>
<feature type="transmembrane region" description="Helical" evidence="1">
    <location>
        <begin position="230"/>
        <end position="249"/>
    </location>
</feature>
<dbReference type="AlphaFoldDB" id="A0A6C0D7K1"/>
<proteinExistence type="predicted"/>
<dbReference type="EMBL" id="MN739539">
    <property type="protein sequence ID" value="QHT11899.1"/>
    <property type="molecule type" value="Genomic_DNA"/>
</dbReference>
<protein>
    <submittedName>
        <fullName evidence="2">Uncharacterized protein</fullName>
    </submittedName>
</protein>
<keyword evidence="1" id="KW-0472">Membrane</keyword>
<feature type="transmembrane region" description="Helical" evidence="1">
    <location>
        <begin position="198"/>
        <end position="218"/>
    </location>
</feature>
<organism evidence="2">
    <name type="scientific">viral metagenome</name>
    <dbReference type="NCBI Taxonomy" id="1070528"/>
    <lineage>
        <taxon>unclassified sequences</taxon>
        <taxon>metagenomes</taxon>
        <taxon>organismal metagenomes</taxon>
    </lineage>
</organism>
<name>A0A6C0D7K1_9ZZZZ</name>
<feature type="transmembrane region" description="Helical" evidence="1">
    <location>
        <begin position="269"/>
        <end position="288"/>
    </location>
</feature>
<reference evidence="2" key="1">
    <citation type="journal article" date="2020" name="Nature">
        <title>Giant virus diversity and host interactions through global metagenomics.</title>
        <authorList>
            <person name="Schulz F."/>
            <person name="Roux S."/>
            <person name="Paez-Espino D."/>
            <person name="Jungbluth S."/>
            <person name="Walsh D.A."/>
            <person name="Denef V.J."/>
            <person name="McMahon K.D."/>
            <person name="Konstantinidis K.T."/>
            <person name="Eloe-Fadrosh E.A."/>
            <person name="Kyrpides N.C."/>
            <person name="Woyke T."/>
        </authorList>
    </citation>
    <scope>NUCLEOTIDE SEQUENCE</scope>
    <source>
        <strain evidence="2">GVMAG-M-3300023174-124</strain>
    </source>
</reference>
<evidence type="ECO:0000313" key="2">
    <source>
        <dbReference type="EMBL" id="QHT11899.1"/>
    </source>
</evidence>
<sequence length="289" mass="33107">MAKKKGVDWKGGWNRFTSGVKKTAIAAGAGIRNAVDPCRSYKSQITEKNAIISDDNVIINGHVDSINRLQAENGSLRDNLKRCSDVNNKLINKNNVLLDTTQYLNDQISGIDGYQATVTKLKQEKDNILEQKISQPVIQVEGFSNEIQLDTYTYNKLNTENTIIQNQIDVNKNERSVDDRLYLNIYDRVQYLNGVNKILGWILFAIIIICGIAIWISSATMVHKLVMVKVVWLYLVFVEILEYILFYVIRYIRALLFGRPYNANDFWKFPHLTWIDIGVIILIVLSVFI</sequence>
<keyword evidence="1" id="KW-0812">Transmembrane</keyword>
<accession>A0A6C0D7K1</accession>
<evidence type="ECO:0000256" key="1">
    <source>
        <dbReference type="SAM" id="Phobius"/>
    </source>
</evidence>